<feature type="compositionally biased region" description="Acidic residues" evidence="1">
    <location>
        <begin position="2299"/>
        <end position="2321"/>
    </location>
</feature>
<dbReference type="Pfam" id="PF14252">
    <property type="entry name" value="DUF4347"/>
    <property type="match status" value="1"/>
</dbReference>
<feature type="region of interest" description="Disordered" evidence="1">
    <location>
        <begin position="2268"/>
        <end position="2360"/>
    </location>
</feature>
<feature type="domain" description="Cadherin" evidence="2">
    <location>
        <begin position="1976"/>
        <end position="2071"/>
    </location>
</feature>
<dbReference type="PROSITE" id="PS50268">
    <property type="entry name" value="CADHERIN_2"/>
    <property type="match status" value="8"/>
</dbReference>
<dbReference type="Gene3D" id="2.60.40.60">
    <property type="entry name" value="Cadherins"/>
    <property type="match status" value="8"/>
</dbReference>
<dbReference type="Gene3D" id="2.60.40.3440">
    <property type="match status" value="1"/>
</dbReference>
<dbReference type="InterPro" id="IPR050778">
    <property type="entry name" value="Cueball_EGF_LRP_Nidogen"/>
</dbReference>
<dbReference type="InterPro" id="IPR025592">
    <property type="entry name" value="DUF4347"/>
</dbReference>
<dbReference type="PATRIC" id="fig|243090.15.peg.85"/>
<dbReference type="Gene3D" id="2.120.10.30">
    <property type="entry name" value="TolB, C-terminal domain"/>
    <property type="match status" value="2"/>
</dbReference>
<dbReference type="GO" id="GO:0005886">
    <property type="term" value="C:plasma membrane"/>
    <property type="evidence" value="ECO:0000318"/>
    <property type="project" value="GO_Central"/>
</dbReference>
<dbReference type="InterPro" id="IPR011042">
    <property type="entry name" value="6-blade_b-propeller_TolB-like"/>
</dbReference>
<dbReference type="NCBIfam" id="NF041518">
    <property type="entry name" value="choice_anch_Q"/>
    <property type="match status" value="1"/>
</dbReference>
<sequence>MPRRRCPLFERRCARYLMSKFANHWWQRCCLRVDHVATLAQQSVRARRPVALGKRLPKIGTLEPMVLFSATPIDPAMMDASAGEGAATATVMEIPLDSEAESQQSNTASSVQNPDQQSASVASEIIIIDALTPDLEALLEDLRLHREGSEVIVLDANRDGVTQITEILESRTNVRALQIISHSEHASVRLGNLWLGAENLDAYAGDIASWQHALTSDADILFYGCDLATDANGRTLVDSIAALTGADVAASDDDTGHARYGADWDLEYATGVIDADIVVSESFQETWGHKLATITVTTWLDESNNNGETSLREAITQANAGAGGDTIVFSASLDTPTVFQLTRQQTEDDANSYGDFDILKDLTIVGHGMNITIIDADDLSRIFDVHGGTLTLSDVTLQGGNASGDMGGAIRVEAPSAGLNLQRALLTSNTATEGGAIGNKGTIELTDVAIIGNGGVNGYATNTGGGITNRGAATLNRVTLSGNVATAGGAIFVENSATSLSLTNVTVSGNTGANAGGGLYTKVNAEIIHSTFTLNTSNIGGGIFVEAGTTTVANTIVSGNTATSSNPDVHGAFTSNGGNLIGDVGSASGFGGQDFIGVAANLGALASNGGYVQTHALQAGSAAIDQAIAENAVAIDARQFSTLDGLPDVGAFQRQGGVINRLFWIDHDLGTVQSAALDGTNVQTLVSGLSNPEELYVDSVNQHLYFSEAGENRIRRVNFDGTGLVNVLTGLVAPQGMEVDLVGGKIYWVEDGAGSHNEVKRADLDGSNVETLATITAFLNLTIPDDIELDLVNGHVYWSDELTLEINRMDLDGSNRVTVISSDKGVRGIAIDSVNNKLYYAVGAYSNGEIRRADLDGSNRETLIDSGLDGPNGIEVDPASGKIYWADSGLPQISMADLDGSNVTNLGIAGLQQPHGLGLGAQDTNTSPMHIGFRPSDVVENTDTSAGVSVGTLSTLDIDEDETFTYTVTGGADAAKFTIGGGNSDELILTDGVLDYENQSSYTVVVNVEDSAGNNTTQTITIRVANQAEIDGLWFTTDNDVSESGVAGLTNWGEDQVIQISDPGLTLDGNGGTTSGTASTVGFRLENFISDTNVGISGMHAVWSGLSVGSGANSFELLAGDLIFSIDKSGIDFSSETEPDKEFDREDVIVFRASTPGDYSSGDFFFLLDDPLDGDDIRGISLVESEGGVTVGDTTLAQGTFLFSHSGGSEHDRVITYHADTVGESNTSGTETVLIEGSDGGNLGFTEKIVGLHLVESSTTIGGVAVTAGDLLISVHAGSEANTTIGGVTGTNQDVFRLTMTSTRIGGSNSVANVELLFDGSDIGLDQLDDQEINSLTFAVGTSPNTPIGAISDADADPDSVDEDAEIGDAVGIQAFATDSDGEAVTYSLISDPDSKFAIDSNTGIVTLAATLDYDTATEHSFTVRATSADSSFTEETFTVQVIEANEAPSLTVTSVLGSIAENADLTGGVHVANVTLTDDGIGTNTYSLTGDDANLFELRDSDTKLYLKDGVSLDFDTNSVLDVTVSVDDNTVGGTPDDSASFSMTVTDVNTAPVVSLSQSGTSLAESTATGSRIKMADINVTDDGTGTNVLSLSGDDANLFEIVGTELFWKGDAPLDFETQPSLDVTVNVDDSTLGSGIDSSTDFTLTVTDVNEAPSVSLANIVTTISEGQDLSSGMKVADIVVDDDDLGLETYSLSGDDSALFRIDGTEVWLINNATLDFDTNSVLDVTVSVDDNTVGGTPDDSASFSMTVTDVNSAPVVSLSQSGTSLAESTATGSRIKMADINVTDDGTGTNVLSLSGDDANLFEIVGTELFWKGDAPLDFETQPSLDVTVNVDDSTLGSGIDSSTDFTLTVTDVNEAPSVSLANIVTTISEGQDLSSGMKVADIVVDDDNLGLETYSLSGDDSALFRIDGTEVWLINNATLDFDTNSVLDVTVSVDDNTVGGTPDDSASFSMTVTDVNSAPVVSLSQSGTSLAESTATGSRIKMADINVTDDVTGTNVLSLSGDDANLFEIVGTELFWKGDAPLDFETQPSLDVTVNVDDSTLGSGIDSSTDFTLTVTDVNEAPSFSIVDPITLVAEDEDLSGGLKVADLDVTDDALGAETFSLSGDDAALFEVIGTELWLRAGITLDAITNSNLDVTIDLDDASLGGGSEDTKSLQIQVTTTNTPPTLSDWQDNSLAGQTVTVPASVFDGLSNDVDGQILTAHLSAGPLVGNLNMQADGSFVFTPPPGFIGSISFEWTAFDGRQHSAAATVTLTFLPVPVVPTSPAPTPPEDTSGSNSDATDGDSKDSNSDSDSGDNSEDSSNDSDSESANEGDSAEVLVGMPNAATTNPDGNAQQSGQSGGAEEASTELERMNASVNEARLAQEAAERELQIERNQLGLTQAGGRVQRLDLDFDFGSDGVAMTSIDYALMTQPGEMWDQLDSYQQRVNSQINGDLIVVGTAGAAASSVTVGVVAWALRSGLLLSGLIAHMPAWSAVDPLLIMQGFSGNGDGETLEELMDRHDKAMTDE</sequence>
<feature type="domain" description="Cadherin" evidence="2">
    <location>
        <begin position="938"/>
        <end position="1035"/>
    </location>
</feature>
<feature type="domain" description="Cadherin" evidence="2">
    <location>
        <begin position="1866"/>
        <end position="1968"/>
    </location>
</feature>
<organism evidence="3 4">
    <name type="scientific">Rhodopirellula baltica (strain DSM 10527 / NCIMB 13988 / SH1)</name>
    <dbReference type="NCBI Taxonomy" id="243090"/>
    <lineage>
        <taxon>Bacteria</taxon>
        <taxon>Pseudomonadati</taxon>
        <taxon>Planctomycetota</taxon>
        <taxon>Planctomycetia</taxon>
        <taxon>Pirellulales</taxon>
        <taxon>Pirellulaceae</taxon>
        <taxon>Rhodopirellula</taxon>
    </lineage>
</organism>
<feature type="domain" description="Cadherin" evidence="2">
    <location>
        <begin position="1660"/>
        <end position="1762"/>
    </location>
</feature>
<dbReference type="SUPFAM" id="SSF51126">
    <property type="entry name" value="Pectin lyase-like"/>
    <property type="match status" value="1"/>
</dbReference>
<evidence type="ECO:0000313" key="3">
    <source>
        <dbReference type="EMBL" id="CAD71416.1"/>
    </source>
</evidence>
<evidence type="ECO:0000256" key="1">
    <source>
        <dbReference type="SAM" id="MobiDB-lite"/>
    </source>
</evidence>
<dbReference type="InterPro" id="IPR011050">
    <property type="entry name" value="Pectin_lyase_fold/virulence"/>
</dbReference>
<dbReference type="eggNOG" id="COG3386">
    <property type="taxonomic scope" value="Bacteria"/>
</dbReference>
<dbReference type="SMART" id="SM00135">
    <property type="entry name" value="LY"/>
    <property type="match status" value="5"/>
</dbReference>
<gene>
    <name evidence="3" type="ordered locus">RB154</name>
</gene>
<accession>Q7UZ67</accession>
<feature type="compositionally biased region" description="Low complexity" evidence="1">
    <location>
        <begin position="2340"/>
        <end position="2351"/>
    </location>
</feature>
<dbReference type="GO" id="GO:0005509">
    <property type="term" value="F:calcium ion binding"/>
    <property type="evidence" value="ECO:0007669"/>
    <property type="project" value="InterPro"/>
</dbReference>
<dbReference type="PANTHER" id="PTHR46513:SF13">
    <property type="entry name" value="EGF-LIKE DOMAIN-CONTAINING PROTEIN"/>
    <property type="match status" value="1"/>
</dbReference>
<dbReference type="InterPro" id="IPR002126">
    <property type="entry name" value="Cadherin-like_dom"/>
</dbReference>
<dbReference type="Proteomes" id="UP000001025">
    <property type="component" value="Chromosome"/>
</dbReference>
<feature type="compositionally biased region" description="Polar residues" evidence="1">
    <location>
        <begin position="2277"/>
        <end position="2286"/>
    </location>
</feature>
<dbReference type="HOGENOM" id="CLU_228419_0_0_0"/>
<dbReference type="PANTHER" id="PTHR46513">
    <property type="entry name" value="VITELLOGENIN RECEPTOR-LIKE PROTEIN-RELATED-RELATED"/>
    <property type="match status" value="1"/>
</dbReference>
<dbReference type="KEGG" id="rba:RB154"/>
<reference evidence="3 4" key="1">
    <citation type="journal article" date="2003" name="Proc. Natl. Acad. Sci. U.S.A.">
        <title>Complete genome sequence of the marine planctomycete Pirellula sp. strain 1.</title>
        <authorList>
            <person name="Gloeckner F.O."/>
            <person name="Kube M."/>
            <person name="Bauer M."/>
            <person name="Teeling H."/>
            <person name="Lombardot T."/>
            <person name="Ludwig W."/>
            <person name="Gade D."/>
            <person name="Beck A."/>
            <person name="Borzym K."/>
            <person name="Heitmann K."/>
            <person name="Rabus R."/>
            <person name="Schlesner H."/>
            <person name="Amann R."/>
            <person name="Reinhardt R."/>
        </authorList>
    </citation>
    <scope>NUCLEOTIDE SEQUENCE [LARGE SCALE GENOMIC DNA]</scope>
    <source>
        <strain evidence="4">DSM 10527 / NCIMB 13988 / SH1</strain>
    </source>
</reference>
<keyword evidence="3" id="KW-0675">Receptor</keyword>
<dbReference type="SUPFAM" id="SSF63829">
    <property type="entry name" value="Calcium-dependent phosphotriesterase"/>
    <property type="match status" value="1"/>
</dbReference>
<dbReference type="InterPro" id="IPR000033">
    <property type="entry name" value="LDLR_classB_rpt"/>
</dbReference>
<feature type="domain" description="Cadherin" evidence="2">
    <location>
        <begin position="1770"/>
        <end position="1865"/>
    </location>
</feature>
<dbReference type="STRING" id="243090.RB154"/>
<dbReference type="OrthoDB" id="254354at2"/>
<dbReference type="PROSITE" id="PS51120">
    <property type="entry name" value="LDLRB"/>
    <property type="match status" value="4"/>
</dbReference>
<dbReference type="InterPro" id="IPR015919">
    <property type="entry name" value="Cadherin-like_sf"/>
</dbReference>
<dbReference type="InterPro" id="IPR059226">
    <property type="entry name" value="Choice_anch_Q_dom"/>
</dbReference>
<keyword evidence="3" id="KW-0449">Lipoprotein</keyword>
<evidence type="ECO:0000259" key="2">
    <source>
        <dbReference type="PROSITE" id="PS50268"/>
    </source>
</evidence>
<dbReference type="EnsemblBacteria" id="CAD71416">
    <property type="protein sequence ID" value="CAD71416"/>
    <property type="gene ID" value="RB154"/>
</dbReference>
<dbReference type="SUPFAM" id="SSF49313">
    <property type="entry name" value="Cadherin-like"/>
    <property type="match status" value="5"/>
</dbReference>
<dbReference type="Pfam" id="PF00058">
    <property type="entry name" value="Ldl_recept_b"/>
    <property type="match status" value="2"/>
</dbReference>
<dbReference type="CDD" id="cd11304">
    <property type="entry name" value="Cadherin_repeat"/>
    <property type="match status" value="7"/>
</dbReference>
<feature type="domain" description="Cadherin" evidence="2">
    <location>
        <begin position="1564"/>
        <end position="1659"/>
    </location>
</feature>
<dbReference type="SMART" id="SM00112">
    <property type="entry name" value="CA"/>
    <property type="match status" value="8"/>
</dbReference>
<proteinExistence type="predicted"/>
<dbReference type="InParanoid" id="Q7UZ67"/>
<name>Q7UZ67_RHOBA</name>
<dbReference type="GO" id="GO:0007156">
    <property type="term" value="P:homophilic cell adhesion via plasma membrane adhesion molecules"/>
    <property type="evidence" value="ECO:0007669"/>
    <property type="project" value="InterPro"/>
</dbReference>
<dbReference type="EMBL" id="BX294133">
    <property type="protein sequence ID" value="CAD71416.1"/>
    <property type="molecule type" value="Genomic_DNA"/>
</dbReference>
<keyword evidence="4" id="KW-1185">Reference proteome</keyword>
<evidence type="ECO:0000313" key="4">
    <source>
        <dbReference type="Proteomes" id="UP000001025"/>
    </source>
</evidence>
<feature type="domain" description="Cadherin" evidence="2">
    <location>
        <begin position="1360"/>
        <end position="1451"/>
    </location>
</feature>
<dbReference type="Pfam" id="PF00028">
    <property type="entry name" value="Cadherin"/>
    <property type="match status" value="2"/>
</dbReference>
<feature type="domain" description="Cadherin" evidence="2">
    <location>
        <begin position="1452"/>
        <end position="1556"/>
    </location>
</feature>
<protein>
    <submittedName>
        <fullName evidence="3">Lipoprotein receptor-related protein</fullName>
    </submittedName>
</protein>
<dbReference type="Pfam" id="PF17963">
    <property type="entry name" value="Big_9"/>
    <property type="match status" value="1"/>
</dbReference>